<evidence type="ECO:0000256" key="1">
    <source>
        <dbReference type="ARBA" id="ARBA00004477"/>
    </source>
</evidence>
<dbReference type="Pfam" id="PF10270">
    <property type="entry name" value="MMgT"/>
    <property type="match status" value="1"/>
</dbReference>
<evidence type="ECO:0000256" key="8">
    <source>
        <dbReference type="RuleBase" id="RU367002"/>
    </source>
</evidence>
<dbReference type="Proteomes" id="UP000267096">
    <property type="component" value="Unassembled WGS sequence"/>
</dbReference>
<sequence>MSSLLRVVTFVALLSLLHSAYSAAQHRFYLRLTEQPFTQLPTDLVIQTLVSLLVLIYGASYIAGDFLPIRSDIQNRTKSWDTVANCPSFYTFEHRAKALSPTFNALRKQCYDDSPLQVSTEIILPRKPLNNYSLLKCLHKIISPF</sequence>
<dbReference type="GO" id="GO:0031901">
    <property type="term" value="C:early endosome membrane"/>
    <property type="evidence" value="ECO:0007669"/>
    <property type="project" value="UniProtKB-SubCell"/>
</dbReference>
<feature type="transmembrane region" description="Helical" evidence="8">
    <location>
        <begin position="46"/>
        <end position="69"/>
    </location>
</feature>
<dbReference type="EMBL" id="UYRR01031990">
    <property type="protein sequence ID" value="VDK53647.1"/>
    <property type="molecule type" value="Genomic_DNA"/>
</dbReference>
<evidence type="ECO:0000313" key="10">
    <source>
        <dbReference type="EMBL" id="VDK53647.1"/>
    </source>
</evidence>
<organism evidence="12">
    <name type="scientific">Anisakis simplex</name>
    <name type="common">Herring worm</name>
    <dbReference type="NCBI Taxonomy" id="6269"/>
    <lineage>
        <taxon>Eukaryota</taxon>
        <taxon>Metazoa</taxon>
        <taxon>Ecdysozoa</taxon>
        <taxon>Nematoda</taxon>
        <taxon>Chromadorea</taxon>
        <taxon>Rhabditida</taxon>
        <taxon>Spirurina</taxon>
        <taxon>Ascaridomorpha</taxon>
        <taxon>Ascaridoidea</taxon>
        <taxon>Anisakidae</taxon>
        <taxon>Anisakis</taxon>
        <taxon>Anisakis simplex complex</taxon>
    </lineage>
</organism>
<protein>
    <recommendedName>
        <fullName evidence="8">Membrane magnesium transporter</fullName>
    </recommendedName>
</protein>
<keyword evidence="11" id="KW-1185">Reference proteome</keyword>
<evidence type="ECO:0000256" key="4">
    <source>
        <dbReference type="ARBA" id="ARBA00022692"/>
    </source>
</evidence>
<name>A0A0M3K3F5_ANISI</name>
<evidence type="ECO:0000256" key="5">
    <source>
        <dbReference type="ARBA" id="ARBA00022824"/>
    </source>
</evidence>
<evidence type="ECO:0000256" key="6">
    <source>
        <dbReference type="ARBA" id="ARBA00022989"/>
    </source>
</evidence>
<reference evidence="12" key="1">
    <citation type="submission" date="2017-02" db="UniProtKB">
        <authorList>
            <consortium name="WormBaseParasite"/>
        </authorList>
    </citation>
    <scope>IDENTIFICATION</scope>
</reference>
<dbReference type="GO" id="GO:0072546">
    <property type="term" value="C:EMC complex"/>
    <property type="evidence" value="ECO:0007669"/>
    <property type="project" value="UniProtKB-UniRule"/>
</dbReference>
<comment type="subcellular location">
    <subcellularLocation>
        <location evidence="1">Endoplasmic reticulum membrane</location>
        <topology evidence="1">Multi-pass membrane protein</topology>
    </subcellularLocation>
    <subcellularLocation>
        <location evidence="8">Golgi apparatus membrane</location>
        <topology evidence="8">Multi-pass membrane protein</topology>
    </subcellularLocation>
    <subcellularLocation>
        <location evidence="8">Early endosome membrane</location>
        <topology evidence="8">Multi-pass membrane protein</topology>
    </subcellularLocation>
</comment>
<keyword evidence="5 8" id="KW-0256">Endoplasmic reticulum</keyword>
<dbReference type="PANTHER" id="PTHR21181:SF7">
    <property type="entry name" value="ER MEMBRANE PROTEIN COMPLEX SUBUNIT 5"/>
    <property type="match status" value="1"/>
</dbReference>
<evidence type="ECO:0000256" key="3">
    <source>
        <dbReference type="ARBA" id="ARBA00011276"/>
    </source>
</evidence>
<evidence type="ECO:0000256" key="2">
    <source>
        <dbReference type="ARBA" id="ARBA00006109"/>
    </source>
</evidence>
<keyword evidence="9" id="KW-0732">Signal</keyword>
<dbReference type="OrthoDB" id="44756at2759"/>
<dbReference type="GO" id="GO:0022890">
    <property type="term" value="F:inorganic cation transmembrane transporter activity"/>
    <property type="evidence" value="ECO:0007669"/>
    <property type="project" value="TreeGrafter"/>
</dbReference>
<dbReference type="AlphaFoldDB" id="A0A0M3K3F5"/>
<proteinExistence type="inferred from homology"/>
<comment type="subunit">
    <text evidence="3">Component of the ER membrane protein complex (EMC).</text>
</comment>
<gene>
    <name evidence="10" type="ORF">ASIM_LOCUS14903</name>
</gene>
<comment type="function">
    <text evidence="8">Part of the endoplasmic reticulum membrane protein complex (EMC) that enables the energy-independent insertion into endoplasmic reticulum membranes of newly synthesized membrane proteins. May be involved in Mg(2+) transport.</text>
</comment>
<keyword evidence="7 8" id="KW-0472">Membrane</keyword>
<dbReference type="WBParaSite" id="ASIM_0001549401-mRNA-1">
    <property type="protein sequence ID" value="ASIM_0001549401-mRNA-1"/>
    <property type="gene ID" value="ASIM_0001549401"/>
</dbReference>
<comment type="similarity">
    <text evidence="2 8">Belongs to the membrane magnesium transporter (TC 1.A.67) family.</text>
</comment>
<evidence type="ECO:0000256" key="7">
    <source>
        <dbReference type="ARBA" id="ARBA00023136"/>
    </source>
</evidence>
<comment type="caution">
    <text evidence="8">Lacks conserved residue(s) required for the propagation of feature annotation.</text>
</comment>
<evidence type="ECO:0000313" key="11">
    <source>
        <dbReference type="Proteomes" id="UP000267096"/>
    </source>
</evidence>
<evidence type="ECO:0000256" key="9">
    <source>
        <dbReference type="SAM" id="SignalP"/>
    </source>
</evidence>
<reference evidence="10 11" key="2">
    <citation type="submission" date="2018-11" db="EMBL/GenBank/DDBJ databases">
        <authorList>
            <consortium name="Pathogen Informatics"/>
        </authorList>
    </citation>
    <scope>NUCLEOTIDE SEQUENCE [LARGE SCALE GENOMIC DNA]</scope>
</reference>
<keyword evidence="8" id="KW-0813">Transport</keyword>
<feature type="chain" id="PRO_5043121206" description="Membrane magnesium transporter" evidence="9">
    <location>
        <begin position="23"/>
        <end position="145"/>
    </location>
</feature>
<evidence type="ECO:0000313" key="12">
    <source>
        <dbReference type="WBParaSite" id="ASIM_0001549401-mRNA-1"/>
    </source>
</evidence>
<dbReference type="InterPro" id="IPR018937">
    <property type="entry name" value="MMgT"/>
</dbReference>
<keyword evidence="6 8" id="KW-1133">Transmembrane helix</keyword>
<dbReference type="GO" id="GO:0000139">
    <property type="term" value="C:Golgi membrane"/>
    <property type="evidence" value="ECO:0007669"/>
    <property type="project" value="UniProtKB-SubCell"/>
</dbReference>
<keyword evidence="4 8" id="KW-0812">Transmembrane</keyword>
<dbReference type="GO" id="GO:0005886">
    <property type="term" value="C:plasma membrane"/>
    <property type="evidence" value="ECO:0007669"/>
    <property type="project" value="TreeGrafter"/>
</dbReference>
<dbReference type="PANTHER" id="PTHR21181">
    <property type="match status" value="1"/>
</dbReference>
<keyword evidence="8" id="KW-0460">Magnesium</keyword>
<accession>A0A0M3K3F5</accession>
<feature type="signal peptide" evidence="9">
    <location>
        <begin position="1"/>
        <end position="22"/>
    </location>
</feature>
<keyword evidence="8" id="KW-0333">Golgi apparatus</keyword>
<keyword evidence="8" id="KW-0967">Endosome</keyword>